<feature type="region of interest" description="Disordered" evidence="1">
    <location>
        <begin position="66"/>
        <end position="103"/>
    </location>
</feature>
<sequence>MIDDGVVMGEKTNETKGTIREEQAVDVRGEEGNSGEDHPGVADWEWQEEASNWQWRVEKRVGFASHNDKRLTQPRQREMDAVATGSELNKSGSGGSERSDDSGGGGIFEYSGWVYHLGVNSIGHEYCHLRFLFIRGKYIAMYKRDPHENPGIKPIRKGVVGPTLMVEELGRRKVNNGDLYVLRFYNRLDETKKGDAKPKPEWQRIGPTPSGEARGWMEAFDQAKQQAELELSRGISARDKLNMEAEINLEGHRPRVRRYAHGLRNLIRIGQGPEKLLRQSSKLSTRTDGFEGDGGDAVEAHQWKCVLTLSEDVVEAGLCGIRIFEDVSDHKVSTSILKPLLWAGEGGPGQY</sequence>
<name>A0AA86VXY7_9FABA</name>
<dbReference type="Gramene" id="rna-AYBTSS11_LOCUS12083">
    <property type="protein sequence ID" value="CAJ1944753.1"/>
    <property type="gene ID" value="gene-AYBTSS11_LOCUS12083"/>
</dbReference>
<dbReference type="EMBL" id="OY731400">
    <property type="protein sequence ID" value="CAJ1944753.1"/>
    <property type="molecule type" value="Genomic_DNA"/>
</dbReference>
<feature type="region of interest" description="Disordered" evidence="1">
    <location>
        <begin position="1"/>
        <end position="43"/>
    </location>
</feature>
<dbReference type="AlphaFoldDB" id="A0AA86VXY7"/>
<dbReference type="PANTHER" id="PTHR12136:SF47">
    <property type="entry name" value="ENHANCED DISEASE RESISTANCE PROTEIN (DUF1336)"/>
    <property type="match status" value="1"/>
</dbReference>
<evidence type="ECO:0000313" key="2">
    <source>
        <dbReference type="EMBL" id="CAJ1944753.1"/>
    </source>
</evidence>
<feature type="compositionally biased region" description="Basic and acidic residues" evidence="1">
    <location>
        <begin position="66"/>
        <end position="80"/>
    </location>
</feature>
<accession>A0AA86VXY7</accession>
<dbReference type="InterPro" id="IPR045096">
    <property type="entry name" value="EDR2-like"/>
</dbReference>
<feature type="compositionally biased region" description="Basic and acidic residues" evidence="1">
    <location>
        <begin position="11"/>
        <end position="40"/>
    </location>
</feature>
<dbReference type="PANTHER" id="PTHR12136">
    <property type="entry name" value="ENHANCED DISEASE RESISTANCE-RELATED"/>
    <property type="match status" value="1"/>
</dbReference>
<dbReference type="Proteomes" id="UP001189624">
    <property type="component" value="Chromosome 3"/>
</dbReference>
<protein>
    <submittedName>
        <fullName evidence="2">Uncharacterized protein</fullName>
    </submittedName>
</protein>
<keyword evidence="3" id="KW-1185">Reference proteome</keyword>
<evidence type="ECO:0000256" key="1">
    <source>
        <dbReference type="SAM" id="MobiDB-lite"/>
    </source>
</evidence>
<reference evidence="2" key="1">
    <citation type="submission" date="2023-10" db="EMBL/GenBank/DDBJ databases">
        <authorList>
            <person name="Domelevo Entfellner J.-B."/>
        </authorList>
    </citation>
    <scope>NUCLEOTIDE SEQUENCE</scope>
</reference>
<proteinExistence type="predicted"/>
<evidence type="ECO:0000313" key="3">
    <source>
        <dbReference type="Proteomes" id="UP001189624"/>
    </source>
</evidence>
<gene>
    <name evidence="2" type="ORF">AYBTSS11_LOCUS12083</name>
</gene>
<organism evidence="2 3">
    <name type="scientific">Sphenostylis stenocarpa</name>
    <dbReference type="NCBI Taxonomy" id="92480"/>
    <lineage>
        <taxon>Eukaryota</taxon>
        <taxon>Viridiplantae</taxon>
        <taxon>Streptophyta</taxon>
        <taxon>Embryophyta</taxon>
        <taxon>Tracheophyta</taxon>
        <taxon>Spermatophyta</taxon>
        <taxon>Magnoliopsida</taxon>
        <taxon>eudicotyledons</taxon>
        <taxon>Gunneridae</taxon>
        <taxon>Pentapetalae</taxon>
        <taxon>rosids</taxon>
        <taxon>fabids</taxon>
        <taxon>Fabales</taxon>
        <taxon>Fabaceae</taxon>
        <taxon>Papilionoideae</taxon>
        <taxon>50 kb inversion clade</taxon>
        <taxon>NPAAA clade</taxon>
        <taxon>indigoferoid/millettioid clade</taxon>
        <taxon>Phaseoleae</taxon>
        <taxon>Sphenostylis</taxon>
    </lineage>
</organism>